<feature type="domain" description="Glycosyl hydrolase family 98 putative carbohydrate-binding module" evidence="2">
    <location>
        <begin position="6"/>
        <end position="151"/>
    </location>
</feature>
<sequence length="563" mass="59349">MPTHTPLSRGDLSVQPFLRATNARGPAERNRSNGEGATGDGRALTLNGRVYARGLGVHAGSSLSFALGGRCRLFMARVGVDDEVGDRGSVVFQVYADQSKVYDSGPMTGRSATKTVIVPVTGAGELRLVVTDGGDGNGGDHADWVSPQVLGCALNSSPAPRAATRPPVSSPTARRAATPGPAARPAAPQTPASGPVVYRAPITITRGGVYSGNWASSDGTPAVTIRTSEPVVIENARLRGRGDLVRGFGVNLTLRNVQGENLPPNAAGRAPGHAVLVEEIQNLTVENSSFVRGGIYVRKFLGRGAQGIRIRRNTFANIDGRQSGGVRGFSGRVDRRQMVQFNDVQGIPNAEIAWNQVVNRPGESAVEDNINLHASSGTPQSPILIHDNYIQGAYPMNPASQKGYSGGGIMLGDGKVKSPLGNGYVRAWGNQIVSTTNYGIAIAGGSGIEAYGNRVVSSGRLPDGRPIAAMNVGMYVWDINGASNLRPATFGRNVLRDNVSGWTRVGADGRENNNPMWLPHCTLNGSRCANNRDLGKVTLATERAEWDLWQQKLRAAGVAVGAR</sequence>
<gene>
    <name evidence="3" type="ORF">DAERI_050066</name>
</gene>
<dbReference type="InterPro" id="IPR012334">
    <property type="entry name" value="Pectin_lyas_fold"/>
</dbReference>
<organism evidence="3 4">
    <name type="scientific">Deinococcus aerius</name>
    <dbReference type="NCBI Taxonomy" id="200253"/>
    <lineage>
        <taxon>Bacteria</taxon>
        <taxon>Thermotogati</taxon>
        <taxon>Deinococcota</taxon>
        <taxon>Deinococci</taxon>
        <taxon>Deinococcales</taxon>
        <taxon>Deinococcaceae</taxon>
        <taxon>Deinococcus</taxon>
    </lineage>
</organism>
<reference evidence="4" key="1">
    <citation type="submission" date="2018-01" db="EMBL/GenBank/DDBJ databases">
        <title>Draft Genome Sequence of the Radioresistant Bacterium Deinococcus aerius TR0125, Isolated from the Higher Atmosphere above Japan.</title>
        <authorList>
            <person name="Satoh K."/>
            <person name="Arai H."/>
            <person name="Sanzen T."/>
            <person name="Kawaguchi Y."/>
            <person name="Hayashi H."/>
            <person name="Yokobori S."/>
            <person name="Yamagishi A."/>
            <person name="Oono Y."/>
            <person name="Narumi I."/>
        </authorList>
    </citation>
    <scope>NUCLEOTIDE SEQUENCE [LARGE SCALE GENOMIC DNA]</scope>
    <source>
        <strain evidence="4">TR0125</strain>
    </source>
</reference>
<keyword evidence="3" id="KW-0378">Hydrolase</keyword>
<dbReference type="InterPro" id="IPR013222">
    <property type="entry name" value="Glyco_hyd_98_carb-bd"/>
</dbReference>
<protein>
    <submittedName>
        <fullName evidence="3">Glycosyl hydrolase family 98</fullName>
    </submittedName>
</protein>
<feature type="compositionally biased region" description="Low complexity" evidence="1">
    <location>
        <begin position="156"/>
        <end position="192"/>
    </location>
</feature>
<feature type="region of interest" description="Disordered" evidence="1">
    <location>
        <begin position="1"/>
        <end position="42"/>
    </location>
</feature>
<dbReference type="GO" id="GO:0016787">
    <property type="term" value="F:hydrolase activity"/>
    <property type="evidence" value="ECO:0007669"/>
    <property type="project" value="UniProtKB-KW"/>
</dbReference>
<dbReference type="SMART" id="SM00776">
    <property type="entry name" value="NPCBM"/>
    <property type="match status" value="1"/>
</dbReference>
<dbReference type="Proteomes" id="UP000236569">
    <property type="component" value="Unassembled WGS sequence"/>
</dbReference>
<accession>A0A2I9DSR2</accession>
<dbReference type="Pfam" id="PF08305">
    <property type="entry name" value="NPCBM"/>
    <property type="match status" value="1"/>
</dbReference>
<proteinExistence type="predicted"/>
<evidence type="ECO:0000313" key="3">
    <source>
        <dbReference type="EMBL" id="GBF05557.1"/>
    </source>
</evidence>
<keyword evidence="4" id="KW-1185">Reference proteome</keyword>
<feature type="region of interest" description="Disordered" evidence="1">
    <location>
        <begin position="155"/>
        <end position="195"/>
    </location>
</feature>
<dbReference type="Gene3D" id="2.160.20.10">
    <property type="entry name" value="Single-stranded right-handed beta-helix, Pectin lyase-like"/>
    <property type="match status" value="1"/>
</dbReference>
<dbReference type="EMBL" id="BFAG01000005">
    <property type="protein sequence ID" value="GBF05557.1"/>
    <property type="molecule type" value="Genomic_DNA"/>
</dbReference>
<dbReference type="SUPFAM" id="SSF51126">
    <property type="entry name" value="Pectin lyase-like"/>
    <property type="match status" value="1"/>
</dbReference>
<dbReference type="InterPro" id="IPR038637">
    <property type="entry name" value="NPCBM_sf"/>
</dbReference>
<evidence type="ECO:0000313" key="4">
    <source>
        <dbReference type="Proteomes" id="UP000236569"/>
    </source>
</evidence>
<dbReference type="InterPro" id="IPR008979">
    <property type="entry name" value="Galactose-bd-like_sf"/>
</dbReference>
<evidence type="ECO:0000256" key="1">
    <source>
        <dbReference type="SAM" id="MobiDB-lite"/>
    </source>
</evidence>
<dbReference type="InterPro" id="IPR011050">
    <property type="entry name" value="Pectin_lyase_fold/virulence"/>
</dbReference>
<dbReference type="Gene3D" id="2.60.120.1060">
    <property type="entry name" value="NPCBM/NEW2 domain"/>
    <property type="match status" value="1"/>
</dbReference>
<dbReference type="AlphaFoldDB" id="A0A2I9DSR2"/>
<evidence type="ECO:0000259" key="2">
    <source>
        <dbReference type="SMART" id="SM00776"/>
    </source>
</evidence>
<name>A0A2I9DSR2_9DEIO</name>
<dbReference type="SUPFAM" id="SSF49785">
    <property type="entry name" value="Galactose-binding domain-like"/>
    <property type="match status" value="1"/>
</dbReference>
<comment type="caution">
    <text evidence="3">The sequence shown here is derived from an EMBL/GenBank/DDBJ whole genome shotgun (WGS) entry which is preliminary data.</text>
</comment>
<dbReference type="RefSeq" id="WP_235610310.1">
    <property type="nucleotide sequence ID" value="NZ_BFAG01000005.1"/>
</dbReference>